<proteinExistence type="predicted"/>
<evidence type="ECO:0000313" key="2">
    <source>
        <dbReference type="Proteomes" id="UP000001861"/>
    </source>
</evidence>
<evidence type="ECO:0008006" key="3">
    <source>
        <dbReference type="Google" id="ProtNLM"/>
    </source>
</evidence>
<protein>
    <recommendedName>
        <fullName evidence="3">F-box domain-containing protein</fullName>
    </recommendedName>
</protein>
<dbReference type="InterPro" id="IPR036047">
    <property type="entry name" value="F-box-like_dom_sf"/>
</dbReference>
<keyword evidence="2" id="KW-1185">Reference proteome</keyword>
<dbReference type="Proteomes" id="UP000001861">
    <property type="component" value="Unassembled WGS sequence"/>
</dbReference>
<comment type="caution">
    <text evidence="1">The sequence shown here is derived from an EMBL/GenBank/DDBJ whole genome shotgun (WGS) entry which is preliminary data.</text>
</comment>
<dbReference type="AlphaFoldDB" id="A8N8M2"/>
<name>A8N8M2_COPC7</name>
<dbReference type="GeneID" id="6007639"/>
<dbReference type="OrthoDB" id="3266451at2759"/>
<gene>
    <name evidence="1" type="ORF">CC1G_09881</name>
</gene>
<accession>A8N8M2</accession>
<dbReference type="SUPFAM" id="SSF81383">
    <property type="entry name" value="F-box domain"/>
    <property type="match status" value="1"/>
</dbReference>
<dbReference type="Gene3D" id="3.80.10.10">
    <property type="entry name" value="Ribonuclease Inhibitor"/>
    <property type="match status" value="1"/>
</dbReference>
<dbReference type="RefSeq" id="XP_001831178.1">
    <property type="nucleotide sequence ID" value="XM_001831126.1"/>
</dbReference>
<organism evidence="1 2">
    <name type="scientific">Coprinopsis cinerea (strain Okayama-7 / 130 / ATCC MYA-4618 / FGSC 9003)</name>
    <name type="common">Inky cap fungus</name>
    <name type="synonym">Hormographiella aspergillata</name>
    <dbReference type="NCBI Taxonomy" id="240176"/>
    <lineage>
        <taxon>Eukaryota</taxon>
        <taxon>Fungi</taxon>
        <taxon>Dikarya</taxon>
        <taxon>Basidiomycota</taxon>
        <taxon>Agaricomycotina</taxon>
        <taxon>Agaricomycetes</taxon>
        <taxon>Agaricomycetidae</taxon>
        <taxon>Agaricales</taxon>
        <taxon>Agaricineae</taxon>
        <taxon>Psathyrellaceae</taxon>
        <taxon>Coprinopsis</taxon>
    </lineage>
</organism>
<dbReference type="InParanoid" id="A8N8M2"/>
<dbReference type="EMBL" id="AACS02000007">
    <property type="protein sequence ID" value="EAU90641.1"/>
    <property type="molecule type" value="Genomic_DNA"/>
</dbReference>
<dbReference type="SUPFAM" id="SSF52047">
    <property type="entry name" value="RNI-like"/>
    <property type="match status" value="1"/>
</dbReference>
<reference evidence="1 2" key="1">
    <citation type="journal article" date="2010" name="Proc. Natl. Acad. Sci. U.S.A.">
        <title>Insights into evolution of multicellular fungi from the assembled chromosomes of the mushroom Coprinopsis cinerea (Coprinus cinereus).</title>
        <authorList>
            <person name="Stajich J.E."/>
            <person name="Wilke S.K."/>
            <person name="Ahren D."/>
            <person name="Au C.H."/>
            <person name="Birren B.W."/>
            <person name="Borodovsky M."/>
            <person name="Burns C."/>
            <person name="Canback B."/>
            <person name="Casselton L.A."/>
            <person name="Cheng C.K."/>
            <person name="Deng J."/>
            <person name="Dietrich F.S."/>
            <person name="Fargo D.C."/>
            <person name="Farman M.L."/>
            <person name="Gathman A.C."/>
            <person name="Goldberg J."/>
            <person name="Guigo R."/>
            <person name="Hoegger P.J."/>
            <person name="Hooker J.B."/>
            <person name="Huggins A."/>
            <person name="James T.Y."/>
            <person name="Kamada T."/>
            <person name="Kilaru S."/>
            <person name="Kodira C."/>
            <person name="Kues U."/>
            <person name="Kupfer D."/>
            <person name="Kwan H.S."/>
            <person name="Lomsadze A."/>
            <person name="Li W."/>
            <person name="Lilly W.W."/>
            <person name="Ma L.J."/>
            <person name="Mackey A.J."/>
            <person name="Manning G."/>
            <person name="Martin F."/>
            <person name="Muraguchi H."/>
            <person name="Natvig D.O."/>
            <person name="Palmerini H."/>
            <person name="Ramesh M.A."/>
            <person name="Rehmeyer C.J."/>
            <person name="Roe B.A."/>
            <person name="Shenoy N."/>
            <person name="Stanke M."/>
            <person name="Ter-Hovhannisyan V."/>
            <person name="Tunlid A."/>
            <person name="Velagapudi R."/>
            <person name="Vision T.J."/>
            <person name="Zeng Q."/>
            <person name="Zolan M.E."/>
            <person name="Pukkila P.J."/>
        </authorList>
    </citation>
    <scope>NUCLEOTIDE SEQUENCE [LARGE SCALE GENOMIC DNA]</scope>
    <source>
        <strain evidence="2">Okayama-7 / 130 / ATCC MYA-4618 / FGSC 9003</strain>
    </source>
</reference>
<evidence type="ECO:0000313" key="1">
    <source>
        <dbReference type="EMBL" id="EAU90641.1"/>
    </source>
</evidence>
<sequence>MSSKQALVKKRTHIESLPAELVARIISSRYFSIYELIGLLGVSRQFFYAIIGDPTLWTTLYLYVRAERCLPSYFALLDLALERSGTRTLRLGIRVESECPPNLIRQVAARVVLSADRWNSLDIIPKGTDPNKVVQTWVHELCSLASQGKTSPFTAVKYFAIVPTHLKGKHRFRLDIENHKLSRAFPRLRNVDFHNLEFHAQNLINGLANTGTLESLFIYGNAYSAPALMARDILKRAPGLKTLVLNTQIIFPSRNSTFETPNVLRQTSGLSSLYLAGPLSFLCDELRSLHLPHLQKLALFRYRGAPSGGSLVDDILSLVNESGCRLYDLTVNNISFSNEDLVRLLVALPDLVALKLTFPAGGANHHLFRMLLDRSRTEAVLPKLKAIRVATCPDYEGNAYKFPTNTWDEFVNDPRRQPGGDLSTLTEVQFSFGNQEDMERLQNCIPSPSEGDSGF</sequence>
<dbReference type="InterPro" id="IPR032675">
    <property type="entry name" value="LRR_dom_sf"/>
</dbReference>
<dbReference type="VEuPathDB" id="FungiDB:CC1G_09881"/>
<dbReference type="KEGG" id="cci:CC1G_09881"/>